<dbReference type="SUPFAM" id="SSF101898">
    <property type="entry name" value="NHL repeat"/>
    <property type="match status" value="1"/>
</dbReference>
<comment type="caution">
    <text evidence="4">The sequence shown here is derived from an EMBL/GenBank/DDBJ whole genome shotgun (WGS) entry which is preliminary data.</text>
</comment>
<accession>A0ABN8EUW0</accession>
<dbReference type="Gene3D" id="2.40.10.500">
    <property type="match status" value="1"/>
</dbReference>
<dbReference type="InterPro" id="IPR009722">
    <property type="entry name" value="YjiK/CarP"/>
</dbReference>
<sequence>MNILQIIIVFIVIALIAIACFPKKKADYVLLYNIEKPSVKMELPQKLKEISGLSYYKENRLACVNDEKGTVFIYDLTTQEIVETIDIGKNGDYEGIEVVDDEIFIMKSNGKIKGFKINDSSERKIDCTNEDVKEYEGLGYNPTTNALLLVTKEKEKDKNDKKTIYSYSLETEKFGKYMTITEEMIRGDDGKKTFAPSGIAVHPQTGELYVISSQGKKLLILSPKGEKNDLIELNPQMFLQPEGICFTPNGDLYISSEGDGGNGYILKFEYLMKK</sequence>
<keyword evidence="3" id="KW-0472">Membrane</keyword>
<evidence type="ECO:0000313" key="4">
    <source>
        <dbReference type="EMBL" id="CAH0996827.1"/>
    </source>
</evidence>
<proteinExistence type="predicted"/>
<dbReference type="RefSeq" id="WP_238807376.1">
    <property type="nucleotide sequence ID" value="NZ_CAKLPY010000002.1"/>
</dbReference>
<protein>
    <submittedName>
        <fullName evidence="4">Uncharacterized protein</fullName>
    </submittedName>
</protein>
<evidence type="ECO:0000256" key="2">
    <source>
        <dbReference type="ARBA" id="ARBA00022475"/>
    </source>
</evidence>
<evidence type="ECO:0000256" key="1">
    <source>
        <dbReference type="ARBA" id="ARBA00004236"/>
    </source>
</evidence>
<dbReference type="InterPro" id="IPR015943">
    <property type="entry name" value="WD40/YVTN_repeat-like_dom_sf"/>
</dbReference>
<dbReference type="Pfam" id="PF06977">
    <property type="entry name" value="SdiA-regulated"/>
    <property type="match status" value="1"/>
</dbReference>
<dbReference type="Gene3D" id="2.130.10.10">
    <property type="entry name" value="YVTN repeat-like/Quinoprotein amine dehydrogenase"/>
    <property type="match status" value="1"/>
</dbReference>
<evidence type="ECO:0000256" key="3">
    <source>
        <dbReference type="ARBA" id="ARBA00023136"/>
    </source>
</evidence>
<dbReference type="EMBL" id="CAKLPY010000002">
    <property type="protein sequence ID" value="CAH0996827.1"/>
    <property type="molecule type" value="Genomic_DNA"/>
</dbReference>
<evidence type="ECO:0000313" key="5">
    <source>
        <dbReference type="Proteomes" id="UP000837932"/>
    </source>
</evidence>
<comment type="subcellular location">
    <subcellularLocation>
        <location evidence="1">Cell membrane</location>
    </subcellularLocation>
</comment>
<reference evidence="4" key="1">
    <citation type="submission" date="2021-12" db="EMBL/GenBank/DDBJ databases">
        <authorList>
            <person name="Rodrigo-Torres L."/>
            <person name="Arahal R. D."/>
            <person name="Lucena T."/>
        </authorList>
    </citation>
    <scope>NUCLEOTIDE SEQUENCE</scope>
    <source>
        <strain evidence="4">CECT 8858</strain>
    </source>
</reference>
<keyword evidence="2" id="KW-1003">Cell membrane</keyword>
<gene>
    <name evidence="4" type="ORF">EMA8858_02962</name>
</gene>
<keyword evidence="5" id="KW-1185">Reference proteome</keyword>
<dbReference type="Proteomes" id="UP000837932">
    <property type="component" value="Unassembled WGS sequence"/>
</dbReference>
<name>A0ABN8EUW0_9BACT</name>
<organism evidence="4 5">
    <name type="scientific">Emticicia aquatica</name>
    <dbReference type="NCBI Taxonomy" id="1681835"/>
    <lineage>
        <taxon>Bacteria</taxon>
        <taxon>Pseudomonadati</taxon>
        <taxon>Bacteroidota</taxon>
        <taxon>Cytophagia</taxon>
        <taxon>Cytophagales</taxon>
        <taxon>Leadbetterellaceae</taxon>
        <taxon>Emticicia</taxon>
    </lineage>
</organism>